<dbReference type="AlphaFoldDB" id="A0A1Q8EP34"/>
<reference evidence="1 2" key="1">
    <citation type="submission" date="2016-12" db="EMBL/GenBank/DDBJ databases">
        <authorList>
            <person name="Song W.-J."/>
            <person name="Kurnit D.M."/>
        </authorList>
    </citation>
    <scope>NUCLEOTIDE SEQUENCE [LARGE SCALE GENOMIC DNA]</scope>
    <source>
        <strain evidence="1 2">PCL1601</strain>
    </source>
</reference>
<feature type="non-terminal residue" evidence="1">
    <location>
        <position position="1"/>
    </location>
</feature>
<dbReference type="EMBL" id="MSCT01000013">
    <property type="protein sequence ID" value="OLF53554.1"/>
    <property type="molecule type" value="Genomic_DNA"/>
</dbReference>
<evidence type="ECO:0000313" key="1">
    <source>
        <dbReference type="EMBL" id="OLF53554.1"/>
    </source>
</evidence>
<dbReference type="Proteomes" id="UP000185578">
    <property type="component" value="Unassembled WGS sequence"/>
</dbReference>
<accession>A0A1Q8EP34</accession>
<gene>
    <name evidence="1" type="ORF">BTN82_15910</name>
</gene>
<organism evidence="1 2">
    <name type="scientific">Pseudomonas chlororaphis</name>
    <dbReference type="NCBI Taxonomy" id="587753"/>
    <lineage>
        <taxon>Bacteria</taxon>
        <taxon>Pseudomonadati</taxon>
        <taxon>Pseudomonadota</taxon>
        <taxon>Gammaproteobacteria</taxon>
        <taxon>Pseudomonadales</taxon>
        <taxon>Pseudomonadaceae</taxon>
        <taxon>Pseudomonas</taxon>
    </lineage>
</organism>
<proteinExistence type="predicted"/>
<name>A0A1Q8EP34_9PSED</name>
<sequence length="116" mass="12190">RADAAQRLRQASLLDLSGQARFVTLLVQLDGHRDDRPITRSVLLGGTGNAALTGAMAAASALSVLEGEIPPGCHHAAQALPPAATLERLQRTSAISVLELLDVPIDHLRRAEEGSL</sequence>
<protein>
    <submittedName>
        <fullName evidence="1">Saccharopine dehydrogenase</fullName>
    </submittedName>
</protein>
<evidence type="ECO:0000313" key="2">
    <source>
        <dbReference type="Proteomes" id="UP000185578"/>
    </source>
</evidence>
<comment type="caution">
    <text evidence="1">The sequence shown here is derived from an EMBL/GenBank/DDBJ whole genome shotgun (WGS) entry which is preliminary data.</text>
</comment>